<keyword evidence="2" id="KW-0349">Heme</keyword>
<dbReference type="Pfam" id="PF00067">
    <property type="entry name" value="p450"/>
    <property type="match status" value="1"/>
</dbReference>
<dbReference type="PANTHER" id="PTHR46696">
    <property type="entry name" value="P450, PUTATIVE (EUROFUNG)-RELATED"/>
    <property type="match status" value="1"/>
</dbReference>
<dbReference type="AlphaFoldDB" id="A0A5C8USG8"/>
<keyword evidence="5" id="KW-0408">Iron</keyword>
<accession>A0A5C8USG8</accession>
<dbReference type="FunFam" id="1.10.630.10:FF:000018">
    <property type="entry name" value="Cytochrome P450 monooxygenase"/>
    <property type="match status" value="1"/>
</dbReference>
<proteinExistence type="inferred from homology"/>
<sequence>MTSLANVTLADLDLFEHDQPWAVFDELRAKAPVHWDEEEAPNHGFWSLTRYHDIVGVLRDTETFSSERGTVNLEELDADQIEARKSMLETDGVRHRALRKLMQGEFTPRAVAGYETFLRGLTATTLDTAFAKGEFDFVADVAADFPIRVLARMLDVPDTDIHKLIDWGNRMVGNTDPEHADVLSTSAESEKYRLLPFRSPAAQEVFDYGNELARQRRGKSGTDLVSRLVNETPSDGIPLSQRDFNSYFLLLVVAGNETTRHTITHSMNYLMQNPDQMALLQERPELIPWAVEEFLRLASPVYHFRRTATRDTEINGQAIKEGDKVVTWFAAGNRDPEVFDDPYRMDVTRNPNEHMSFGRGGPHMCLGNALARLEIRIMYEDLLGRVDSMEQIGELSRLRSNFVNGIKRFPVRVELAK</sequence>
<dbReference type="Gene3D" id="1.10.630.10">
    <property type="entry name" value="Cytochrome P450"/>
    <property type="match status" value="1"/>
</dbReference>
<dbReference type="GO" id="GO:0006707">
    <property type="term" value="P:cholesterol catabolic process"/>
    <property type="evidence" value="ECO:0007669"/>
    <property type="project" value="TreeGrafter"/>
</dbReference>
<evidence type="ECO:0000313" key="7">
    <source>
        <dbReference type="EMBL" id="TXN31262.1"/>
    </source>
</evidence>
<keyword evidence="8" id="KW-1185">Reference proteome</keyword>
<dbReference type="RefSeq" id="WP_147782848.1">
    <property type="nucleotide sequence ID" value="NZ_VRMG01000005.1"/>
</dbReference>
<dbReference type="SUPFAM" id="SSF48264">
    <property type="entry name" value="Cytochrome P450"/>
    <property type="match status" value="1"/>
</dbReference>
<evidence type="ECO:0000256" key="5">
    <source>
        <dbReference type="ARBA" id="ARBA00023004"/>
    </source>
</evidence>
<organism evidence="7 8">
    <name type="scientific">Lacisediminihabitans profunda</name>
    <dbReference type="NCBI Taxonomy" id="2594790"/>
    <lineage>
        <taxon>Bacteria</taxon>
        <taxon>Bacillati</taxon>
        <taxon>Actinomycetota</taxon>
        <taxon>Actinomycetes</taxon>
        <taxon>Micrococcales</taxon>
        <taxon>Microbacteriaceae</taxon>
        <taxon>Lacisediminihabitans</taxon>
    </lineage>
</organism>
<protein>
    <submittedName>
        <fullName evidence="7">Cytochrome P450</fullName>
    </submittedName>
</protein>
<evidence type="ECO:0000313" key="8">
    <source>
        <dbReference type="Proteomes" id="UP000321379"/>
    </source>
</evidence>
<comment type="caution">
    <text evidence="7">The sequence shown here is derived from an EMBL/GenBank/DDBJ whole genome shotgun (WGS) entry which is preliminary data.</text>
</comment>
<dbReference type="GO" id="GO:0020037">
    <property type="term" value="F:heme binding"/>
    <property type="evidence" value="ECO:0007669"/>
    <property type="project" value="InterPro"/>
</dbReference>
<evidence type="ECO:0000256" key="6">
    <source>
        <dbReference type="ARBA" id="ARBA00023033"/>
    </source>
</evidence>
<name>A0A5C8USG8_9MICO</name>
<evidence type="ECO:0000256" key="1">
    <source>
        <dbReference type="ARBA" id="ARBA00010617"/>
    </source>
</evidence>
<evidence type="ECO:0000256" key="4">
    <source>
        <dbReference type="ARBA" id="ARBA00023002"/>
    </source>
</evidence>
<dbReference type="EMBL" id="VRMG01000005">
    <property type="protein sequence ID" value="TXN31262.1"/>
    <property type="molecule type" value="Genomic_DNA"/>
</dbReference>
<dbReference type="InterPro" id="IPR036396">
    <property type="entry name" value="Cyt_P450_sf"/>
</dbReference>
<dbReference type="InterPro" id="IPR002397">
    <property type="entry name" value="Cyt_P450_B"/>
</dbReference>
<keyword evidence="6" id="KW-0503">Monooxygenase</keyword>
<dbReference type="InterPro" id="IPR001128">
    <property type="entry name" value="Cyt_P450"/>
</dbReference>
<dbReference type="CDD" id="cd11033">
    <property type="entry name" value="CYP142-like"/>
    <property type="match status" value="1"/>
</dbReference>
<comment type="similarity">
    <text evidence="1">Belongs to the cytochrome P450 family.</text>
</comment>
<dbReference type="Proteomes" id="UP000321379">
    <property type="component" value="Unassembled WGS sequence"/>
</dbReference>
<dbReference type="GO" id="GO:0005506">
    <property type="term" value="F:iron ion binding"/>
    <property type="evidence" value="ECO:0007669"/>
    <property type="project" value="InterPro"/>
</dbReference>
<dbReference type="PANTHER" id="PTHR46696:SF4">
    <property type="entry name" value="BIOTIN BIOSYNTHESIS CYTOCHROME P450"/>
    <property type="match status" value="1"/>
</dbReference>
<dbReference type="GO" id="GO:0036199">
    <property type="term" value="F:cholest-4-en-3-one 26-monooxygenase activity"/>
    <property type="evidence" value="ECO:0007669"/>
    <property type="project" value="TreeGrafter"/>
</dbReference>
<dbReference type="GO" id="GO:0008395">
    <property type="term" value="F:steroid hydroxylase activity"/>
    <property type="evidence" value="ECO:0007669"/>
    <property type="project" value="TreeGrafter"/>
</dbReference>
<evidence type="ECO:0000256" key="2">
    <source>
        <dbReference type="ARBA" id="ARBA00022617"/>
    </source>
</evidence>
<reference evidence="7 8" key="1">
    <citation type="submission" date="2019-08" db="EMBL/GenBank/DDBJ databases">
        <title>Bacterial whole genome sequence for Glaciihabitans sp. CHu50b-6-2.</title>
        <authorList>
            <person name="Jin L."/>
        </authorList>
    </citation>
    <scope>NUCLEOTIDE SEQUENCE [LARGE SCALE GENOMIC DNA]</scope>
    <source>
        <strain evidence="7 8">CHu50b-6-2</strain>
    </source>
</reference>
<keyword evidence="3" id="KW-0479">Metal-binding</keyword>
<gene>
    <name evidence="7" type="ORF">FVP33_06750</name>
</gene>
<evidence type="ECO:0000256" key="3">
    <source>
        <dbReference type="ARBA" id="ARBA00022723"/>
    </source>
</evidence>
<dbReference type="PRINTS" id="PR00359">
    <property type="entry name" value="BP450"/>
</dbReference>
<keyword evidence="4" id="KW-0560">Oxidoreductase</keyword>